<feature type="region of interest" description="Disordered" evidence="1">
    <location>
        <begin position="85"/>
        <end position="105"/>
    </location>
</feature>
<feature type="compositionally biased region" description="Basic and acidic residues" evidence="1">
    <location>
        <begin position="89"/>
        <end position="99"/>
    </location>
</feature>
<proteinExistence type="predicted"/>
<sequence>MFRRILLRRVFRVFSQKEGEIKMTWQRLQEFLENKNSQKGELTRRNSNSNYIKEKGDGLGPFGLNLKGSKSQSWAEEVIKLSFSQPDPEADKGLGRKENTSVCWL</sequence>
<keyword evidence="3" id="KW-1185">Reference proteome</keyword>
<comment type="caution">
    <text evidence="2">The sequence shown here is derived from an EMBL/GenBank/DDBJ whole genome shotgun (WGS) entry which is preliminary data.</text>
</comment>
<organism evidence="2 3">
    <name type="scientific">Hibiscus sabdariffa</name>
    <name type="common">roselle</name>
    <dbReference type="NCBI Taxonomy" id="183260"/>
    <lineage>
        <taxon>Eukaryota</taxon>
        <taxon>Viridiplantae</taxon>
        <taxon>Streptophyta</taxon>
        <taxon>Embryophyta</taxon>
        <taxon>Tracheophyta</taxon>
        <taxon>Spermatophyta</taxon>
        <taxon>Magnoliopsida</taxon>
        <taxon>eudicotyledons</taxon>
        <taxon>Gunneridae</taxon>
        <taxon>Pentapetalae</taxon>
        <taxon>rosids</taxon>
        <taxon>malvids</taxon>
        <taxon>Malvales</taxon>
        <taxon>Malvaceae</taxon>
        <taxon>Malvoideae</taxon>
        <taxon>Hibiscus</taxon>
    </lineage>
</organism>
<dbReference type="EMBL" id="JBBPBN010000452">
    <property type="protein sequence ID" value="KAK8486256.1"/>
    <property type="molecule type" value="Genomic_DNA"/>
</dbReference>
<name>A0ABR1ZZT8_9ROSI</name>
<accession>A0ABR1ZZT8</accession>
<evidence type="ECO:0000313" key="3">
    <source>
        <dbReference type="Proteomes" id="UP001396334"/>
    </source>
</evidence>
<gene>
    <name evidence="2" type="ORF">V6N11_012998</name>
</gene>
<protein>
    <submittedName>
        <fullName evidence="2">Uncharacterized protein</fullName>
    </submittedName>
</protein>
<dbReference type="Proteomes" id="UP001396334">
    <property type="component" value="Unassembled WGS sequence"/>
</dbReference>
<evidence type="ECO:0000256" key="1">
    <source>
        <dbReference type="SAM" id="MobiDB-lite"/>
    </source>
</evidence>
<evidence type="ECO:0000313" key="2">
    <source>
        <dbReference type="EMBL" id="KAK8486256.1"/>
    </source>
</evidence>
<reference evidence="2 3" key="1">
    <citation type="journal article" date="2024" name="G3 (Bethesda)">
        <title>Genome assembly of Hibiscus sabdariffa L. provides insights into metabolisms of medicinal natural products.</title>
        <authorList>
            <person name="Kim T."/>
        </authorList>
    </citation>
    <scope>NUCLEOTIDE SEQUENCE [LARGE SCALE GENOMIC DNA]</scope>
    <source>
        <strain evidence="2">TK-2024</strain>
        <tissue evidence="2">Old leaves</tissue>
    </source>
</reference>